<reference evidence="3" key="1">
    <citation type="submission" date="2016-10" db="EMBL/GenBank/DDBJ databases">
        <authorList>
            <person name="Varghese N."/>
            <person name="Submissions S."/>
        </authorList>
    </citation>
    <scope>NUCLEOTIDE SEQUENCE [LARGE SCALE GENOMIC DNA]</scope>
    <source>
        <strain evidence="3">IBRC-M10078</strain>
    </source>
</reference>
<feature type="transmembrane region" description="Helical" evidence="1">
    <location>
        <begin position="6"/>
        <end position="28"/>
    </location>
</feature>
<name>A0A1H0RWU7_9BACI</name>
<organism evidence="2 3">
    <name type="scientific">Litchfieldia salsa</name>
    <dbReference type="NCBI Taxonomy" id="930152"/>
    <lineage>
        <taxon>Bacteria</taxon>
        <taxon>Bacillati</taxon>
        <taxon>Bacillota</taxon>
        <taxon>Bacilli</taxon>
        <taxon>Bacillales</taxon>
        <taxon>Bacillaceae</taxon>
        <taxon>Litchfieldia</taxon>
    </lineage>
</organism>
<dbReference type="RefSeq" id="WP_175490195.1">
    <property type="nucleotide sequence ID" value="NZ_FNJU01000002.1"/>
</dbReference>
<evidence type="ECO:0000313" key="2">
    <source>
        <dbReference type="EMBL" id="SDP33900.1"/>
    </source>
</evidence>
<keyword evidence="1" id="KW-0472">Membrane</keyword>
<protein>
    <submittedName>
        <fullName evidence="2">Uncharacterized protein</fullName>
    </submittedName>
</protein>
<gene>
    <name evidence="2" type="ORF">SAMN05216565_102420</name>
</gene>
<keyword evidence="3" id="KW-1185">Reference proteome</keyword>
<dbReference type="EMBL" id="FNJU01000002">
    <property type="protein sequence ID" value="SDP33900.1"/>
    <property type="molecule type" value="Genomic_DNA"/>
</dbReference>
<evidence type="ECO:0000256" key="1">
    <source>
        <dbReference type="SAM" id="Phobius"/>
    </source>
</evidence>
<keyword evidence="1" id="KW-1133">Transmembrane helix</keyword>
<dbReference type="AlphaFoldDB" id="A0A1H0RWU7"/>
<proteinExistence type="predicted"/>
<accession>A0A1H0RWU7</accession>
<evidence type="ECO:0000313" key="3">
    <source>
        <dbReference type="Proteomes" id="UP000199159"/>
    </source>
</evidence>
<dbReference type="Proteomes" id="UP000199159">
    <property type="component" value="Unassembled WGS sequence"/>
</dbReference>
<sequence>MALVKNVMIVMLFGILLVCMIFFGVTMIEAKGKKMTQAEMGTNIVLIQPLNIEKADT</sequence>
<keyword evidence="1" id="KW-0812">Transmembrane</keyword>